<feature type="compositionally biased region" description="Low complexity" evidence="1">
    <location>
        <begin position="49"/>
        <end position="64"/>
    </location>
</feature>
<dbReference type="OrthoDB" id="10518863at2759"/>
<protein>
    <recommendedName>
        <fullName evidence="4">C2H2-type domain-containing protein</fullName>
    </recommendedName>
</protein>
<dbReference type="AlphaFoldDB" id="A0A4U5LY85"/>
<feature type="region of interest" description="Disordered" evidence="1">
    <location>
        <begin position="45"/>
        <end position="73"/>
    </location>
</feature>
<evidence type="ECO:0000313" key="2">
    <source>
        <dbReference type="EMBL" id="TKR61210.1"/>
    </source>
</evidence>
<dbReference type="STRING" id="34508.A0A4U5LY85"/>
<organism evidence="2 3">
    <name type="scientific">Steinernema carpocapsae</name>
    <name type="common">Entomopathogenic nematode</name>
    <dbReference type="NCBI Taxonomy" id="34508"/>
    <lineage>
        <taxon>Eukaryota</taxon>
        <taxon>Metazoa</taxon>
        <taxon>Ecdysozoa</taxon>
        <taxon>Nematoda</taxon>
        <taxon>Chromadorea</taxon>
        <taxon>Rhabditida</taxon>
        <taxon>Tylenchina</taxon>
        <taxon>Panagrolaimomorpha</taxon>
        <taxon>Strongyloidoidea</taxon>
        <taxon>Steinernematidae</taxon>
        <taxon>Steinernema</taxon>
    </lineage>
</organism>
<dbReference type="Proteomes" id="UP000298663">
    <property type="component" value="Unassembled WGS sequence"/>
</dbReference>
<sequence length="187" mass="21312">MSFSTPQPFGSPGQFQNLFMYMRNIPLAIPQLSPDQISQFSKLTALRAPDSSPESLKSSHSSPSETPRRRKKTAATFCKLCRKDVSSPGKKNQGPLRHVRQAHMNGERVYECRFCNFAAHYDRTHIITHIRRHHPQEKANKDNVIDHTREFEPKTKQLINECFPKSTESTPSPNTSGFMIDNLISSD</sequence>
<reference evidence="2 3" key="2">
    <citation type="journal article" date="2019" name="G3 (Bethesda)">
        <title>Hybrid Assembly of the Genome of the Entomopathogenic Nematode Steinernema carpocapsae Identifies the X-Chromosome.</title>
        <authorList>
            <person name="Serra L."/>
            <person name="Macchietto M."/>
            <person name="Macias-Munoz A."/>
            <person name="McGill C.J."/>
            <person name="Rodriguez I.M."/>
            <person name="Rodriguez B."/>
            <person name="Murad R."/>
            <person name="Mortazavi A."/>
        </authorList>
    </citation>
    <scope>NUCLEOTIDE SEQUENCE [LARGE SCALE GENOMIC DNA]</scope>
    <source>
        <strain evidence="2 3">ALL</strain>
    </source>
</reference>
<evidence type="ECO:0000313" key="3">
    <source>
        <dbReference type="Proteomes" id="UP000298663"/>
    </source>
</evidence>
<comment type="caution">
    <text evidence="2">The sequence shown here is derived from an EMBL/GenBank/DDBJ whole genome shotgun (WGS) entry which is preliminary data.</text>
</comment>
<keyword evidence="3" id="KW-1185">Reference proteome</keyword>
<reference evidence="2 3" key="1">
    <citation type="journal article" date="2015" name="Genome Biol.">
        <title>Comparative genomics of Steinernema reveals deeply conserved gene regulatory networks.</title>
        <authorList>
            <person name="Dillman A.R."/>
            <person name="Macchietto M."/>
            <person name="Porter C.F."/>
            <person name="Rogers A."/>
            <person name="Williams B."/>
            <person name="Antoshechkin I."/>
            <person name="Lee M.M."/>
            <person name="Goodwin Z."/>
            <person name="Lu X."/>
            <person name="Lewis E.E."/>
            <person name="Goodrich-Blair H."/>
            <person name="Stock S.P."/>
            <person name="Adams B.J."/>
            <person name="Sternberg P.W."/>
            <person name="Mortazavi A."/>
        </authorList>
    </citation>
    <scope>NUCLEOTIDE SEQUENCE [LARGE SCALE GENOMIC DNA]</scope>
    <source>
        <strain evidence="2 3">ALL</strain>
    </source>
</reference>
<feature type="compositionally biased region" description="Polar residues" evidence="1">
    <location>
        <begin position="166"/>
        <end position="187"/>
    </location>
</feature>
<accession>A0A4U5LY85</accession>
<dbReference type="EMBL" id="AZBU02000011">
    <property type="protein sequence ID" value="TKR61210.1"/>
    <property type="molecule type" value="Genomic_DNA"/>
</dbReference>
<proteinExistence type="predicted"/>
<evidence type="ECO:0000256" key="1">
    <source>
        <dbReference type="SAM" id="MobiDB-lite"/>
    </source>
</evidence>
<name>A0A4U5LY85_STECR</name>
<gene>
    <name evidence="2" type="ORF">L596_028353</name>
</gene>
<feature type="region of interest" description="Disordered" evidence="1">
    <location>
        <begin position="164"/>
        <end position="187"/>
    </location>
</feature>
<dbReference type="Gene3D" id="3.30.160.60">
    <property type="entry name" value="Classic Zinc Finger"/>
    <property type="match status" value="1"/>
</dbReference>
<evidence type="ECO:0008006" key="4">
    <source>
        <dbReference type="Google" id="ProtNLM"/>
    </source>
</evidence>